<dbReference type="Proteomes" id="UP000281813">
    <property type="component" value="Unassembled WGS sequence"/>
</dbReference>
<sequence>MAISDYYKQLRRKVGTDLIFMPSVAAIIRNKDNEILFQYPVEGEYWSLPAGAIEPGETPAQALIREVWEETGLTVQPNKLLGVFGGEDFRFTYPHGDQVEYSVFVFECSIVKGELTPIDDESTDLCFIREERKPKLALPYPDFIFKSPPSNSVYFQWEASWLNEKM</sequence>
<dbReference type="PRINTS" id="PR00502">
    <property type="entry name" value="NUDIXFAMILY"/>
</dbReference>
<dbReference type="AlphaFoldDB" id="A0A494Z3R8"/>
<evidence type="ECO:0000259" key="4">
    <source>
        <dbReference type="PROSITE" id="PS51462"/>
    </source>
</evidence>
<comment type="caution">
    <text evidence="5">The sequence shown here is derived from an EMBL/GenBank/DDBJ whole genome shotgun (WGS) entry which is preliminary data.</text>
</comment>
<dbReference type="Gene3D" id="3.90.79.10">
    <property type="entry name" value="Nucleoside Triphosphate Pyrophosphohydrolase"/>
    <property type="match status" value="1"/>
</dbReference>
<dbReference type="PANTHER" id="PTHR43046">
    <property type="entry name" value="GDP-MANNOSE MANNOSYL HYDROLASE"/>
    <property type="match status" value="1"/>
</dbReference>
<comment type="cofactor">
    <cofactor evidence="1">
        <name>Mg(2+)</name>
        <dbReference type="ChEBI" id="CHEBI:18420"/>
    </cofactor>
</comment>
<evidence type="ECO:0000256" key="1">
    <source>
        <dbReference type="ARBA" id="ARBA00001946"/>
    </source>
</evidence>
<evidence type="ECO:0000256" key="2">
    <source>
        <dbReference type="ARBA" id="ARBA00022801"/>
    </source>
</evidence>
<keyword evidence="2 3" id="KW-0378">Hydrolase</keyword>
<proteinExistence type="inferred from homology"/>
<dbReference type="RefSeq" id="WP_121129548.1">
    <property type="nucleotide sequence ID" value="NZ_JBHUFK010000041.1"/>
</dbReference>
<organism evidence="5 6">
    <name type="scientific">Oceanobacillus bengalensis</name>
    <dbReference type="NCBI Taxonomy" id="1435466"/>
    <lineage>
        <taxon>Bacteria</taxon>
        <taxon>Bacillati</taxon>
        <taxon>Bacillota</taxon>
        <taxon>Bacilli</taxon>
        <taxon>Bacillales</taxon>
        <taxon>Bacillaceae</taxon>
        <taxon>Oceanobacillus</taxon>
    </lineage>
</organism>
<evidence type="ECO:0000256" key="3">
    <source>
        <dbReference type="RuleBase" id="RU003476"/>
    </source>
</evidence>
<dbReference type="InterPro" id="IPR000086">
    <property type="entry name" value="NUDIX_hydrolase_dom"/>
</dbReference>
<name>A0A494Z3R8_9BACI</name>
<dbReference type="OrthoDB" id="9787476at2"/>
<dbReference type="EMBL" id="RBZO01000006">
    <property type="protein sequence ID" value="RKQ17169.1"/>
    <property type="molecule type" value="Genomic_DNA"/>
</dbReference>
<keyword evidence="6" id="KW-1185">Reference proteome</keyword>
<gene>
    <name evidence="5" type="ORF">D8M05_05765</name>
</gene>
<protein>
    <submittedName>
        <fullName evidence="5">NUDIX domain-containing protein</fullName>
    </submittedName>
</protein>
<accession>A0A494Z3R8</accession>
<evidence type="ECO:0000313" key="5">
    <source>
        <dbReference type="EMBL" id="RKQ17169.1"/>
    </source>
</evidence>
<feature type="domain" description="Nudix hydrolase" evidence="4">
    <location>
        <begin position="19"/>
        <end position="153"/>
    </location>
</feature>
<dbReference type="InterPro" id="IPR020084">
    <property type="entry name" value="NUDIX_hydrolase_CS"/>
</dbReference>
<dbReference type="InterPro" id="IPR020476">
    <property type="entry name" value="Nudix_hydrolase"/>
</dbReference>
<dbReference type="PANTHER" id="PTHR43046:SF2">
    <property type="entry name" value="8-OXO-DGTP DIPHOSPHATASE-RELATED"/>
    <property type="match status" value="1"/>
</dbReference>
<dbReference type="PROSITE" id="PS00893">
    <property type="entry name" value="NUDIX_BOX"/>
    <property type="match status" value="1"/>
</dbReference>
<dbReference type="InterPro" id="IPR015797">
    <property type="entry name" value="NUDIX_hydrolase-like_dom_sf"/>
</dbReference>
<evidence type="ECO:0000313" key="6">
    <source>
        <dbReference type="Proteomes" id="UP000281813"/>
    </source>
</evidence>
<dbReference type="PROSITE" id="PS51462">
    <property type="entry name" value="NUDIX"/>
    <property type="match status" value="1"/>
</dbReference>
<comment type="similarity">
    <text evidence="3">Belongs to the Nudix hydrolase family.</text>
</comment>
<dbReference type="GO" id="GO:0016787">
    <property type="term" value="F:hydrolase activity"/>
    <property type="evidence" value="ECO:0007669"/>
    <property type="project" value="UniProtKB-KW"/>
</dbReference>
<reference evidence="5 6" key="1">
    <citation type="journal article" date="2015" name="Antonie Van Leeuwenhoek">
        <title>Oceanobacillus bengalensis sp. nov., a bacterium isolated from seawater of the Bay of Bengal.</title>
        <authorList>
            <person name="Yongchang O."/>
            <person name="Xiang W."/>
            <person name="Wang G."/>
        </authorList>
    </citation>
    <scope>NUCLEOTIDE SEQUENCE [LARGE SCALE GENOMIC DNA]</scope>
    <source>
        <strain evidence="5 6">MCCC 1K00260</strain>
    </source>
</reference>
<dbReference type="CDD" id="cd04676">
    <property type="entry name" value="NUDIX_Hydrolase"/>
    <property type="match status" value="1"/>
</dbReference>
<dbReference type="SUPFAM" id="SSF55811">
    <property type="entry name" value="Nudix"/>
    <property type="match status" value="1"/>
</dbReference>
<dbReference type="Pfam" id="PF00293">
    <property type="entry name" value="NUDIX"/>
    <property type="match status" value="1"/>
</dbReference>